<protein>
    <submittedName>
        <fullName evidence="1">Uncharacterized protein</fullName>
    </submittedName>
</protein>
<proteinExistence type="predicted"/>
<dbReference type="AlphaFoldDB" id="A0A9P6KPD3"/>
<gene>
    <name evidence="1" type="ORF">PMIN01_08300</name>
</gene>
<organism evidence="1 2">
    <name type="scientific">Paraphaeosphaeria minitans</name>
    <dbReference type="NCBI Taxonomy" id="565426"/>
    <lineage>
        <taxon>Eukaryota</taxon>
        <taxon>Fungi</taxon>
        <taxon>Dikarya</taxon>
        <taxon>Ascomycota</taxon>
        <taxon>Pezizomycotina</taxon>
        <taxon>Dothideomycetes</taxon>
        <taxon>Pleosporomycetidae</taxon>
        <taxon>Pleosporales</taxon>
        <taxon>Massarineae</taxon>
        <taxon>Didymosphaeriaceae</taxon>
        <taxon>Paraphaeosphaeria</taxon>
    </lineage>
</organism>
<comment type="caution">
    <text evidence="1">The sequence shown here is derived from an EMBL/GenBank/DDBJ whole genome shotgun (WGS) entry which is preliminary data.</text>
</comment>
<reference evidence="1" key="1">
    <citation type="journal article" date="2020" name="Mol. Plant Microbe Interact.">
        <title>Genome Sequence of the Biocontrol Agent Coniothyrium minitans strain Conio (IMI 134523).</title>
        <authorList>
            <person name="Patel D."/>
            <person name="Shittu T.A."/>
            <person name="Baroncelli R."/>
            <person name="Muthumeenakshi S."/>
            <person name="Osborne T.H."/>
            <person name="Janganan T.K."/>
            <person name="Sreenivasaprasad S."/>
        </authorList>
    </citation>
    <scope>NUCLEOTIDE SEQUENCE</scope>
    <source>
        <strain evidence="1">Conio</strain>
    </source>
</reference>
<accession>A0A9P6KPD3</accession>
<sequence length="217" mass="24257">MVDINPGESCVDDAIVNTITLANCWLTCVPNFDCSTTGNRVEEVVREIIKSDSDELVSYDVVQEDEYHTRMLEASFALRDWLKFEHHTKPLIDSGFGNLRLAVNVAGLKDPARKYKYRTPVRLSPAVPGLTSKGIVFKVPFGHLMARCANLETSPVDQLAVANGEIELAEDGKVARFEHPVDLCRHILRGRDRFKKALAAYLRAAFGEVRKQLDVAE</sequence>
<evidence type="ECO:0000313" key="2">
    <source>
        <dbReference type="Proteomes" id="UP000756921"/>
    </source>
</evidence>
<dbReference type="OrthoDB" id="3765731at2759"/>
<dbReference type="EMBL" id="WJXW01000008">
    <property type="protein sequence ID" value="KAF9733957.1"/>
    <property type="molecule type" value="Genomic_DNA"/>
</dbReference>
<keyword evidence="2" id="KW-1185">Reference proteome</keyword>
<evidence type="ECO:0000313" key="1">
    <source>
        <dbReference type="EMBL" id="KAF9733957.1"/>
    </source>
</evidence>
<dbReference type="Proteomes" id="UP000756921">
    <property type="component" value="Unassembled WGS sequence"/>
</dbReference>
<name>A0A9P6KPD3_9PLEO</name>